<evidence type="ECO:0000256" key="1">
    <source>
        <dbReference type="SAM" id="MobiDB-lite"/>
    </source>
</evidence>
<evidence type="ECO:0000313" key="2">
    <source>
        <dbReference type="EMBL" id="QKM64339.1"/>
    </source>
</evidence>
<sequence>MSDPQRHDIFEDENGTRVAVRQVFPPNAMGIAYIEYKNLSDSNLRFLPHAEFLEKFKWVDNFGATDTFAKTNAHVAVVAPPHAEEGEEKGSGEAKAASGESDKSAADHAEENQAAKPSRTE</sequence>
<dbReference type="KEGG" id="ptrp:DCO17_03255"/>
<gene>
    <name evidence="2" type="ORF">DCO17_03255</name>
</gene>
<dbReference type="Proteomes" id="UP000503312">
    <property type="component" value="Chromosome"/>
</dbReference>
<accession>A0A6M9PUJ2</accession>
<keyword evidence="3" id="KW-1185">Reference proteome</keyword>
<dbReference type="AlphaFoldDB" id="A0A6M9PUJ2"/>
<feature type="compositionally biased region" description="Basic and acidic residues" evidence="1">
    <location>
        <begin position="82"/>
        <end position="92"/>
    </location>
</feature>
<proteinExistence type="predicted"/>
<reference evidence="2 3" key="1">
    <citation type="submission" date="2018-04" db="EMBL/GenBank/DDBJ databases">
        <title>Polynucleobacter sp. UH21B genome.</title>
        <authorList>
            <person name="Hahn M.W."/>
        </authorList>
    </citation>
    <scope>NUCLEOTIDE SEQUENCE [LARGE SCALE GENOMIC DNA]</scope>
    <source>
        <strain evidence="2 3">MWH-UH21B</strain>
    </source>
</reference>
<dbReference type="EMBL" id="CP028942">
    <property type="protein sequence ID" value="QKM64339.1"/>
    <property type="molecule type" value="Genomic_DNA"/>
</dbReference>
<evidence type="ECO:0000313" key="3">
    <source>
        <dbReference type="Proteomes" id="UP000503312"/>
    </source>
</evidence>
<protein>
    <submittedName>
        <fullName evidence="2">Uncharacterized protein</fullName>
    </submittedName>
</protein>
<feature type="region of interest" description="Disordered" evidence="1">
    <location>
        <begin position="79"/>
        <end position="121"/>
    </location>
</feature>
<dbReference type="RefSeq" id="WP_173955383.1">
    <property type="nucleotide sequence ID" value="NZ_CP028942.1"/>
</dbReference>
<organism evidence="2 3">
    <name type="scientific">Polynucleobacter tropicus</name>
    <dbReference type="NCBI Taxonomy" id="1743174"/>
    <lineage>
        <taxon>Bacteria</taxon>
        <taxon>Pseudomonadati</taxon>
        <taxon>Pseudomonadota</taxon>
        <taxon>Betaproteobacteria</taxon>
        <taxon>Burkholderiales</taxon>
        <taxon>Burkholderiaceae</taxon>
        <taxon>Polynucleobacter</taxon>
    </lineage>
</organism>
<feature type="compositionally biased region" description="Basic and acidic residues" evidence="1">
    <location>
        <begin position="100"/>
        <end position="121"/>
    </location>
</feature>
<name>A0A6M9PUJ2_9BURK</name>